<feature type="transmembrane region" description="Helical" evidence="6">
    <location>
        <begin position="363"/>
        <end position="385"/>
    </location>
</feature>
<dbReference type="GO" id="GO:0016020">
    <property type="term" value="C:membrane"/>
    <property type="evidence" value="ECO:0007669"/>
    <property type="project" value="UniProtKB-SubCell"/>
</dbReference>
<feature type="transmembrane region" description="Helical" evidence="6">
    <location>
        <begin position="85"/>
        <end position="106"/>
    </location>
</feature>
<evidence type="ECO:0000256" key="4">
    <source>
        <dbReference type="ARBA" id="ARBA00022989"/>
    </source>
</evidence>
<sequence>MAGFFIIAQLGGAGFLSLPAAVANTGWIGVPMMVLFCVMVGLSATRLGYCYNMLEERWPEAYAKPARQPYMEIADRAFGKYGRKFTLVCVVISQFGGTAVFIILIAQMLETILQDISTCTWVLVIGAILTFCTWPGTPNDFWIGPMVAVVSTVLACIVIFVRTLQDVDTGSLVQYPNPTINSFALGYGSILFAFGGSSVFPTIQNDMKDRSQFWKSVLIGFTGILSLYLPVSIAGYYVFGVNVNSNILFAVTPGVAVTVAMSFQIVNLMGSFVIGFSTVSQAFEDLLNLPTYFCWQRCVCRSVIVWLQVLICLAIPDFSLILNLIGGSTMTICSFILPPLMYMKLASSGPKETRRKIALWMKVALIQIVTVGAIGGAVSTLSAIVQIVKTPFSDSCFVDFA</sequence>
<evidence type="ECO:0000256" key="1">
    <source>
        <dbReference type="ARBA" id="ARBA00004370"/>
    </source>
</evidence>
<feature type="transmembrane region" description="Helical" evidence="6">
    <location>
        <begin position="141"/>
        <end position="164"/>
    </location>
</feature>
<protein>
    <submittedName>
        <fullName evidence="8">Proton-coupled amino acid transporter 2-like</fullName>
    </submittedName>
</protein>
<proteinExistence type="evidence at transcript level"/>
<evidence type="ECO:0000256" key="5">
    <source>
        <dbReference type="ARBA" id="ARBA00023136"/>
    </source>
</evidence>
<organism evidence="8">
    <name type="scientific">Hirondellea gigas</name>
    <dbReference type="NCBI Taxonomy" id="1518452"/>
    <lineage>
        <taxon>Eukaryota</taxon>
        <taxon>Metazoa</taxon>
        <taxon>Ecdysozoa</taxon>
        <taxon>Arthropoda</taxon>
        <taxon>Crustacea</taxon>
        <taxon>Multicrustacea</taxon>
        <taxon>Malacostraca</taxon>
        <taxon>Eumalacostraca</taxon>
        <taxon>Peracarida</taxon>
        <taxon>Amphipoda</taxon>
        <taxon>Amphilochidea</taxon>
        <taxon>Lysianassida</taxon>
        <taxon>Lysianassidira</taxon>
        <taxon>Lysianassoidea</taxon>
        <taxon>Lysianassidae</taxon>
        <taxon>Hirondellea</taxon>
    </lineage>
</organism>
<evidence type="ECO:0000256" key="2">
    <source>
        <dbReference type="ARBA" id="ARBA00022448"/>
    </source>
</evidence>
<dbReference type="PANTHER" id="PTHR48017">
    <property type="entry name" value="OS05G0424000 PROTEIN-RELATED"/>
    <property type="match status" value="1"/>
</dbReference>
<feature type="transmembrane region" description="Helical" evidence="6">
    <location>
        <begin position="322"/>
        <end position="342"/>
    </location>
</feature>
<evidence type="ECO:0000256" key="6">
    <source>
        <dbReference type="SAM" id="Phobius"/>
    </source>
</evidence>
<dbReference type="EMBL" id="IACF01000750">
    <property type="protein sequence ID" value="LAB66506.1"/>
    <property type="molecule type" value="mRNA"/>
</dbReference>
<feature type="transmembrane region" description="Helical" evidence="6">
    <location>
        <begin position="216"/>
        <end position="239"/>
    </location>
</feature>
<accession>A0A2P2HY10</accession>
<evidence type="ECO:0000259" key="7">
    <source>
        <dbReference type="Pfam" id="PF01490"/>
    </source>
</evidence>
<feature type="domain" description="Amino acid transporter transmembrane" evidence="7">
    <location>
        <begin position="2"/>
        <end position="374"/>
    </location>
</feature>
<name>A0A2P2HY10_9CRUS</name>
<dbReference type="Gene3D" id="1.20.1740.10">
    <property type="entry name" value="Amino acid/polyamine transporter I"/>
    <property type="match status" value="1"/>
</dbReference>
<evidence type="ECO:0000313" key="8">
    <source>
        <dbReference type="EMBL" id="LAB66506.1"/>
    </source>
</evidence>
<keyword evidence="4 6" id="KW-1133">Transmembrane helix</keyword>
<feature type="transmembrane region" description="Helical" evidence="6">
    <location>
        <begin position="298"/>
        <end position="316"/>
    </location>
</feature>
<keyword evidence="3 6" id="KW-0812">Transmembrane</keyword>
<keyword evidence="2" id="KW-0813">Transport</keyword>
<dbReference type="AlphaFoldDB" id="A0A2P2HY10"/>
<evidence type="ECO:0000256" key="3">
    <source>
        <dbReference type="ARBA" id="ARBA00022692"/>
    </source>
</evidence>
<feature type="transmembrane region" description="Helical" evidence="6">
    <location>
        <begin position="184"/>
        <end position="204"/>
    </location>
</feature>
<dbReference type="InterPro" id="IPR013057">
    <property type="entry name" value="AA_transpt_TM"/>
</dbReference>
<keyword evidence="5 6" id="KW-0472">Membrane</keyword>
<dbReference type="Pfam" id="PF01490">
    <property type="entry name" value="Aa_trans"/>
    <property type="match status" value="1"/>
</dbReference>
<feature type="transmembrane region" description="Helical" evidence="6">
    <location>
        <begin position="251"/>
        <end position="277"/>
    </location>
</feature>
<comment type="subcellular location">
    <subcellularLocation>
        <location evidence="1">Membrane</location>
    </subcellularLocation>
</comment>
<feature type="transmembrane region" description="Helical" evidence="6">
    <location>
        <begin position="112"/>
        <end position="134"/>
    </location>
</feature>
<reference evidence="8" key="1">
    <citation type="journal article" date="2018" name="Biosci. Biotechnol. Biochem.">
        <title>Polysaccharide hydrolase of the hadal zone amphipods Hirondellea gigas.</title>
        <authorList>
            <person name="Kobayashi H."/>
            <person name="Nagahama T."/>
            <person name="Arai W."/>
            <person name="Sasagawa Y."/>
            <person name="Umeda M."/>
            <person name="Hayashi T."/>
            <person name="Nikaido I."/>
            <person name="Watanabe H."/>
            <person name="Oguri K."/>
            <person name="Kitazato H."/>
            <person name="Fujioka K."/>
            <person name="Kido Y."/>
            <person name="Takami H."/>
        </authorList>
    </citation>
    <scope>NUCLEOTIDE SEQUENCE</scope>
    <source>
        <tissue evidence="8">Whole body</tissue>
    </source>
</reference>